<dbReference type="InterPro" id="IPR013785">
    <property type="entry name" value="Aldolase_TIM"/>
</dbReference>
<sequence length="265" mass="29187">MNRIEEKFKQLKKQEETALMPYITAGDPTLGFTKKLIKEFEASGVDMIELGVPYSDPLADGPTIQQAAQRALSAGADLEQIFGLIEEVRTEVEIPIILMGYYNSFYKYSLQEVVSKAEEVGVDGLIIPDLPPEEAEEVEKFKNGDQLSSIFLLAPTSSEERMELVNQQSDGFIYCVSTLGVTGARNKLSSQLQGFLARVRQHSDQPLAVGFGISAPKQAAQVAKYAEGVIVGSAIIDRIAENLDQREEVMLKEVSSLVKRLKKAL</sequence>
<dbReference type="RefSeq" id="WP_013278813.1">
    <property type="nucleotide sequence ID" value="NC_014378.1"/>
</dbReference>
<comment type="pathway">
    <text evidence="2 9">Amino-acid biosynthesis; L-tryptophan biosynthesis; L-tryptophan from chorismate: step 5/5.</text>
</comment>
<dbReference type="KEGG" id="aar:Acear_1865"/>
<comment type="function">
    <text evidence="1 9">The alpha subunit is responsible for the aldol cleavage of indoleglycerol phosphate to indole and glyceraldehyde 3-phosphate.</text>
</comment>
<dbReference type="eggNOG" id="COG0159">
    <property type="taxonomic scope" value="Bacteria"/>
</dbReference>
<reference evidence="11 12" key="1">
    <citation type="journal article" date="2010" name="Stand. Genomic Sci.">
        <title>Complete genome sequence of Acetohalobium arabaticum type strain (Z-7288).</title>
        <authorList>
            <person name="Sikorski J."/>
            <person name="Lapidus A."/>
            <person name="Chertkov O."/>
            <person name="Lucas S."/>
            <person name="Copeland A."/>
            <person name="Glavina Del Rio T."/>
            <person name="Nolan M."/>
            <person name="Tice H."/>
            <person name="Cheng J.F."/>
            <person name="Han C."/>
            <person name="Brambilla E."/>
            <person name="Pitluck S."/>
            <person name="Liolios K."/>
            <person name="Ivanova N."/>
            <person name="Mavromatis K."/>
            <person name="Mikhailova N."/>
            <person name="Pati A."/>
            <person name="Bruce D."/>
            <person name="Detter C."/>
            <person name="Tapia R."/>
            <person name="Goodwin L."/>
            <person name="Chen A."/>
            <person name="Palaniappan K."/>
            <person name="Land M."/>
            <person name="Hauser L."/>
            <person name="Chang Y.J."/>
            <person name="Jeffries C.D."/>
            <person name="Rohde M."/>
            <person name="Goker M."/>
            <person name="Spring S."/>
            <person name="Woyke T."/>
            <person name="Bristow J."/>
            <person name="Eisen J.A."/>
            <person name="Markowitz V."/>
            <person name="Hugenholtz P."/>
            <person name="Kyrpides N.C."/>
            <person name="Klenk H.P."/>
        </authorList>
    </citation>
    <scope>NUCLEOTIDE SEQUENCE [LARGE SCALE GENOMIC DNA]</scope>
    <source>
        <strain evidence="12">ATCC 49924 / DSM 5501 / Z-7288</strain>
    </source>
</reference>
<gene>
    <name evidence="9" type="primary">trpA</name>
    <name evidence="11" type="ordered locus">Acear_1865</name>
</gene>
<dbReference type="FunFam" id="3.20.20.70:FF:000037">
    <property type="entry name" value="Tryptophan synthase alpha chain"/>
    <property type="match status" value="1"/>
</dbReference>
<dbReference type="GO" id="GO:0004834">
    <property type="term" value="F:tryptophan synthase activity"/>
    <property type="evidence" value="ECO:0007669"/>
    <property type="project" value="UniProtKB-UniRule"/>
</dbReference>
<dbReference type="PANTHER" id="PTHR43406">
    <property type="entry name" value="TRYPTOPHAN SYNTHASE, ALPHA CHAIN"/>
    <property type="match status" value="1"/>
</dbReference>
<dbReference type="HAMAP" id="MF_00131">
    <property type="entry name" value="Trp_synth_alpha"/>
    <property type="match status" value="1"/>
</dbReference>
<dbReference type="Proteomes" id="UP000001661">
    <property type="component" value="Chromosome"/>
</dbReference>
<dbReference type="AlphaFoldDB" id="D9QS77"/>
<dbReference type="PROSITE" id="PS00167">
    <property type="entry name" value="TRP_SYNTHASE_ALPHA"/>
    <property type="match status" value="1"/>
</dbReference>
<evidence type="ECO:0000256" key="9">
    <source>
        <dbReference type="HAMAP-Rule" id="MF_00131"/>
    </source>
</evidence>
<evidence type="ECO:0000256" key="1">
    <source>
        <dbReference type="ARBA" id="ARBA00003365"/>
    </source>
</evidence>
<dbReference type="STRING" id="574087.Acear_1865"/>
<evidence type="ECO:0000313" key="11">
    <source>
        <dbReference type="EMBL" id="ADL13368.1"/>
    </source>
</evidence>
<dbReference type="GO" id="GO:0005829">
    <property type="term" value="C:cytosol"/>
    <property type="evidence" value="ECO:0007669"/>
    <property type="project" value="TreeGrafter"/>
</dbReference>
<keyword evidence="5 9" id="KW-0822">Tryptophan biosynthesis</keyword>
<evidence type="ECO:0000256" key="8">
    <source>
        <dbReference type="ARBA" id="ARBA00049047"/>
    </source>
</evidence>
<evidence type="ECO:0000256" key="3">
    <source>
        <dbReference type="ARBA" id="ARBA00011270"/>
    </source>
</evidence>
<dbReference type="CDD" id="cd04724">
    <property type="entry name" value="Tryptophan_synthase_alpha"/>
    <property type="match status" value="1"/>
</dbReference>
<dbReference type="Gene3D" id="3.20.20.70">
    <property type="entry name" value="Aldolase class I"/>
    <property type="match status" value="1"/>
</dbReference>
<keyword evidence="4 9" id="KW-0028">Amino-acid biosynthesis</keyword>
<feature type="active site" description="Proton acceptor" evidence="9">
    <location>
        <position position="60"/>
    </location>
</feature>
<organism evidence="11 12">
    <name type="scientific">Acetohalobium arabaticum (strain ATCC 49924 / DSM 5501 / Z-7288)</name>
    <dbReference type="NCBI Taxonomy" id="574087"/>
    <lineage>
        <taxon>Bacteria</taxon>
        <taxon>Bacillati</taxon>
        <taxon>Bacillota</taxon>
        <taxon>Clostridia</taxon>
        <taxon>Halanaerobiales</taxon>
        <taxon>Halobacteroidaceae</taxon>
        <taxon>Acetohalobium</taxon>
    </lineage>
</organism>
<protein>
    <recommendedName>
        <fullName evidence="9">Tryptophan synthase alpha chain</fullName>
        <ecNumber evidence="9">4.2.1.20</ecNumber>
    </recommendedName>
</protein>
<dbReference type="InterPro" id="IPR011060">
    <property type="entry name" value="RibuloseP-bd_barrel"/>
</dbReference>
<dbReference type="UniPathway" id="UPA00035">
    <property type="reaction ID" value="UER00044"/>
</dbReference>
<comment type="subunit">
    <text evidence="3 9">Tetramer of two alpha and two beta chains.</text>
</comment>
<dbReference type="PANTHER" id="PTHR43406:SF1">
    <property type="entry name" value="TRYPTOPHAN SYNTHASE ALPHA CHAIN, CHLOROPLASTIC"/>
    <property type="match status" value="1"/>
</dbReference>
<comment type="similarity">
    <text evidence="9 10">Belongs to the TrpA family.</text>
</comment>
<dbReference type="HOGENOM" id="CLU_016734_0_0_9"/>
<evidence type="ECO:0000313" key="12">
    <source>
        <dbReference type="Proteomes" id="UP000001661"/>
    </source>
</evidence>
<evidence type="ECO:0000256" key="4">
    <source>
        <dbReference type="ARBA" id="ARBA00022605"/>
    </source>
</evidence>
<evidence type="ECO:0000256" key="7">
    <source>
        <dbReference type="ARBA" id="ARBA00023239"/>
    </source>
</evidence>
<evidence type="ECO:0000256" key="5">
    <source>
        <dbReference type="ARBA" id="ARBA00022822"/>
    </source>
</evidence>
<dbReference type="Pfam" id="PF00290">
    <property type="entry name" value="Trp_syntA"/>
    <property type="match status" value="1"/>
</dbReference>
<name>D9QS77_ACEAZ</name>
<dbReference type="OrthoDB" id="9804578at2"/>
<dbReference type="SUPFAM" id="SSF51366">
    <property type="entry name" value="Ribulose-phoshate binding barrel"/>
    <property type="match status" value="1"/>
</dbReference>
<dbReference type="EMBL" id="CP002105">
    <property type="protein sequence ID" value="ADL13368.1"/>
    <property type="molecule type" value="Genomic_DNA"/>
</dbReference>
<feature type="active site" description="Proton acceptor" evidence="9">
    <location>
        <position position="49"/>
    </location>
</feature>
<dbReference type="InterPro" id="IPR002028">
    <property type="entry name" value="Trp_synthase_suA"/>
</dbReference>
<keyword evidence="7 9" id="KW-0456">Lyase</keyword>
<proteinExistence type="inferred from homology"/>
<evidence type="ECO:0000256" key="2">
    <source>
        <dbReference type="ARBA" id="ARBA00004733"/>
    </source>
</evidence>
<evidence type="ECO:0000256" key="10">
    <source>
        <dbReference type="RuleBase" id="RU003662"/>
    </source>
</evidence>
<keyword evidence="6 9" id="KW-0057">Aromatic amino acid biosynthesis</keyword>
<dbReference type="EC" id="4.2.1.20" evidence="9"/>
<accession>D9QS77</accession>
<comment type="catalytic activity">
    <reaction evidence="8 9">
        <text>(1S,2R)-1-C-(indol-3-yl)glycerol 3-phosphate + L-serine = D-glyceraldehyde 3-phosphate + L-tryptophan + H2O</text>
        <dbReference type="Rhea" id="RHEA:10532"/>
        <dbReference type="ChEBI" id="CHEBI:15377"/>
        <dbReference type="ChEBI" id="CHEBI:33384"/>
        <dbReference type="ChEBI" id="CHEBI:57912"/>
        <dbReference type="ChEBI" id="CHEBI:58866"/>
        <dbReference type="ChEBI" id="CHEBI:59776"/>
        <dbReference type="EC" id="4.2.1.20"/>
    </reaction>
</comment>
<evidence type="ECO:0000256" key="6">
    <source>
        <dbReference type="ARBA" id="ARBA00023141"/>
    </source>
</evidence>
<dbReference type="NCBIfam" id="TIGR00262">
    <property type="entry name" value="trpA"/>
    <property type="match status" value="1"/>
</dbReference>
<keyword evidence="12" id="KW-1185">Reference proteome</keyword>
<dbReference type="InterPro" id="IPR018204">
    <property type="entry name" value="Trp_synthase_alpha_AS"/>
</dbReference>